<dbReference type="NCBIfam" id="NF010191">
    <property type="entry name" value="PRK13670.1"/>
    <property type="match status" value="1"/>
</dbReference>
<sequence length="429" mass="48043">MKITGLIAEYNPFHNGHLYHIQEAKRITGADAAIVVMSGDYVQRGVPAVMPKRLRTEMALKCGAAAVFELPVCYATGSAEYFALGAVSLLHALGIVDSICFGSECNDLPAMAEIARILKEEPEEYRALLRGFLKQGISYPLARCRALGEYTGSAKYADIMKEPNNILGIEYLKALKELNSPVRPYTIRRKGAGYHDTSLVQGQFSSASAIRSLLAYSGAAFQTEQRGGTFEDNSFGGFLSELEGQVPDSCLALLKDYHRVQYPVYQNDFSLILKYKLLNKTPESLTRYADVSEDLANRICAKLNDFFNYRQFSELLKTRETTRTRIDRALLHIMLGTKKDDMEEYMANGYHYYARLLGVRKDRQKILAQIAKTSSLPLLIRLSESGDLPATGRKMLTNDILASNLYTSVVTDKYKTAFQNEYKQAVMKV</sequence>
<dbReference type="Proteomes" id="UP001198151">
    <property type="component" value="Unassembled WGS sequence"/>
</dbReference>
<keyword evidence="2" id="KW-0820">tRNA-binding</keyword>
<evidence type="ECO:0000256" key="1">
    <source>
        <dbReference type="ARBA" id="ARBA00022694"/>
    </source>
</evidence>
<dbReference type="PANTHER" id="PTHR37825:SF1">
    <property type="entry name" value="TRNA(MET) CYTIDINE ACETATE LIGASE"/>
    <property type="match status" value="1"/>
</dbReference>
<keyword evidence="2" id="KW-0547">Nucleotide-binding</keyword>
<keyword evidence="2" id="KW-0067">ATP-binding</keyword>
<feature type="binding site" evidence="2">
    <location>
        <position position="102"/>
    </location>
    <ligand>
        <name>ATP</name>
        <dbReference type="ChEBI" id="CHEBI:30616"/>
    </ligand>
</feature>
<comment type="caution">
    <text evidence="2">Lacks conserved residue(s) required for the propagation of feature annotation.</text>
</comment>
<evidence type="ECO:0000313" key="4">
    <source>
        <dbReference type="Proteomes" id="UP001198151"/>
    </source>
</evidence>
<keyword evidence="4" id="KW-1185">Reference proteome</keyword>
<dbReference type="InterPro" id="IPR008513">
    <property type="entry name" value="tRNA(Met)_cyd_acetate_ligase"/>
</dbReference>
<gene>
    <name evidence="2" type="primary">tmcAL</name>
    <name evidence="3" type="ORF">LKD70_09945</name>
</gene>
<organism evidence="3 4">
    <name type="scientific">Ruminococcus turbiniformis</name>
    <dbReference type="NCBI Taxonomy" id="2881258"/>
    <lineage>
        <taxon>Bacteria</taxon>
        <taxon>Bacillati</taxon>
        <taxon>Bacillota</taxon>
        <taxon>Clostridia</taxon>
        <taxon>Eubacteriales</taxon>
        <taxon>Oscillospiraceae</taxon>
        <taxon>Ruminococcus</taxon>
    </lineage>
</organism>
<reference evidence="3 4" key="1">
    <citation type="submission" date="2021-10" db="EMBL/GenBank/DDBJ databases">
        <title>Anaerobic single-cell dispensing facilitates the cultivation of human gut bacteria.</title>
        <authorList>
            <person name="Afrizal A."/>
        </authorList>
    </citation>
    <scope>NUCLEOTIDE SEQUENCE [LARGE SCALE GENOMIC DNA]</scope>
    <source>
        <strain evidence="3 4">CLA-AA-H200</strain>
    </source>
</reference>
<comment type="similarity">
    <text evidence="2">Belongs to the TmcAL family.</text>
</comment>
<evidence type="ECO:0000256" key="2">
    <source>
        <dbReference type="HAMAP-Rule" id="MF_01539"/>
    </source>
</evidence>
<comment type="function">
    <text evidence="2">Catalyzes the formation of N(4)-acetylcytidine (ac(4)C) at the wobble position of elongator tRNA(Met), using acetate and ATP as substrates. First activates an acetate ion to form acetyladenylate (Ac-AMP) and then transfers the acetyl group to tRNA to form ac(4)C34.</text>
</comment>
<keyword evidence="2" id="KW-0963">Cytoplasm</keyword>
<protein>
    <recommendedName>
        <fullName evidence="2">tRNA(Met) cytidine acetate ligase</fullName>
        <ecNumber evidence="2">6.3.4.-</ecNumber>
    </recommendedName>
</protein>
<keyword evidence="2" id="KW-0694">RNA-binding</keyword>
<feature type="binding site" evidence="2">
    <location>
        <position position="164"/>
    </location>
    <ligand>
        <name>ATP</name>
        <dbReference type="ChEBI" id="CHEBI:30616"/>
    </ligand>
</feature>
<dbReference type="EMBL" id="JAJEQX010000016">
    <property type="protein sequence ID" value="MCC2254736.1"/>
    <property type="molecule type" value="Genomic_DNA"/>
</dbReference>
<comment type="subcellular location">
    <subcellularLocation>
        <location evidence="2">Cytoplasm</location>
    </subcellularLocation>
</comment>
<dbReference type="RefSeq" id="WP_227707878.1">
    <property type="nucleotide sequence ID" value="NZ_JAJEQX010000016.1"/>
</dbReference>
<accession>A0ABS8FXH9</accession>
<evidence type="ECO:0000313" key="3">
    <source>
        <dbReference type="EMBL" id="MCC2254736.1"/>
    </source>
</evidence>
<dbReference type="PANTHER" id="PTHR37825">
    <property type="entry name" value="TRNA(MET) CYTIDINE ACETATE LIGASE"/>
    <property type="match status" value="1"/>
</dbReference>
<keyword evidence="2" id="KW-0436">Ligase</keyword>
<dbReference type="EC" id="6.3.4.-" evidence="2"/>
<dbReference type="InterPro" id="IPR014729">
    <property type="entry name" value="Rossmann-like_a/b/a_fold"/>
</dbReference>
<keyword evidence="1 2" id="KW-0819">tRNA processing</keyword>
<feature type="binding site" evidence="2">
    <location>
        <position position="189"/>
    </location>
    <ligand>
        <name>ATP</name>
        <dbReference type="ChEBI" id="CHEBI:30616"/>
    </ligand>
</feature>
<dbReference type="SUPFAM" id="SSF52374">
    <property type="entry name" value="Nucleotidylyl transferase"/>
    <property type="match status" value="1"/>
</dbReference>
<name>A0ABS8FXH9_9FIRM</name>
<dbReference type="Gene3D" id="3.40.50.620">
    <property type="entry name" value="HUPs"/>
    <property type="match status" value="1"/>
</dbReference>
<feature type="binding site" evidence="2">
    <location>
        <begin position="7"/>
        <end position="20"/>
    </location>
    <ligand>
        <name>ATP</name>
        <dbReference type="ChEBI" id="CHEBI:30616"/>
    </ligand>
</feature>
<dbReference type="Pfam" id="PF05636">
    <property type="entry name" value="HIGH_NTase1"/>
    <property type="match status" value="1"/>
</dbReference>
<proteinExistence type="inferred from homology"/>
<dbReference type="HAMAP" id="MF_01539">
    <property type="entry name" value="TmcAL"/>
    <property type="match status" value="1"/>
</dbReference>
<comment type="catalytic activity">
    <reaction evidence="2">
        <text>cytidine(34) in elongator tRNA(Met) + acetate + ATP = N(4)-acetylcytidine(34) in elongator tRNA(Met) + AMP + diphosphate</text>
        <dbReference type="Rhea" id="RHEA:58144"/>
        <dbReference type="Rhea" id="RHEA-COMP:10693"/>
        <dbReference type="Rhea" id="RHEA-COMP:10694"/>
        <dbReference type="ChEBI" id="CHEBI:30089"/>
        <dbReference type="ChEBI" id="CHEBI:30616"/>
        <dbReference type="ChEBI" id="CHEBI:33019"/>
        <dbReference type="ChEBI" id="CHEBI:74900"/>
        <dbReference type="ChEBI" id="CHEBI:82748"/>
        <dbReference type="ChEBI" id="CHEBI:456215"/>
    </reaction>
</comment>
<comment type="caution">
    <text evidence="3">The sequence shown here is derived from an EMBL/GenBank/DDBJ whole genome shotgun (WGS) entry which is preliminary data.</text>
</comment>